<comment type="subcellular location">
    <subcellularLocation>
        <location evidence="1">Cell membrane</location>
        <topology evidence="1">Multi-pass membrane protein</topology>
    </subcellularLocation>
</comment>
<dbReference type="PANTHER" id="PTHR38686:SF1">
    <property type="entry name" value="APOLIPOPROTEIN N-ACYLTRANSFERASE"/>
    <property type="match status" value="1"/>
</dbReference>
<feature type="transmembrane region" description="Helical" evidence="10">
    <location>
        <begin position="162"/>
        <end position="191"/>
    </location>
</feature>
<dbReference type="NCBIfam" id="NF008934">
    <property type="entry name" value="PRK12291.1"/>
    <property type="match status" value="1"/>
</dbReference>
<feature type="transmembrane region" description="Helical" evidence="10">
    <location>
        <begin position="73"/>
        <end position="91"/>
    </location>
</feature>
<keyword evidence="7 10" id="KW-1133">Transmembrane helix</keyword>
<keyword evidence="4" id="KW-0997">Cell inner membrane</keyword>
<keyword evidence="13" id="KW-1185">Reference proteome</keyword>
<dbReference type="NCBIfam" id="TIGR00546">
    <property type="entry name" value="lnt"/>
    <property type="match status" value="1"/>
</dbReference>
<dbReference type="InterPro" id="IPR003010">
    <property type="entry name" value="C-N_Hydrolase"/>
</dbReference>
<dbReference type="SUPFAM" id="SSF56317">
    <property type="entry name" value="Carbon-nitrogen hydrolase"/>
    <property type="match status" value="1"/>
</dbReference>
<evidence type="ECO:0000259" key="11">
    <source>
        <dbReference type="PROSITE" id="PS50263"/>
    </source>
</evidence>
<dbReference type="GO" id="GO:0005886">
    <property type="term" value="C:plasma membrane"/>
    <property type="evidence" value="ECO:0007669"/>
    <property type="project" value="UniProtKB-SubCell"/>
</dbReference>
<evidence type="ECO:0000313" key="12">
    <source>
        <dbReference type="EMBL" id="CUU87178.1"/>
    </source>
</evidence>
<dbReference type="EC" id="2.3.1.-" evidence="12"/>
<evidence type="ECO:0000256" key="6">
    <source>
        <dbReference type="ARBA" id="ARBA00022692"/>
    </source>
</evidence>
<evidence type="ECO:0000256" key="10">
    <source>
        <dbReference type="SAM" id="Phobius"/>
    </source>
</evidence>
<sequence>MKLKYFLLAWVSFGKKNLRSYFTLNFIIKGFGVATLLSIFIFLSIFEISYFSLVGCFLAIFGLYLLLKSDKQIWFWSGFFSGILWFYWISFSLIYYGFWYLIPVEILGIGFIYAFIFLVCGYFSNLIIRASLLVLLGYFYPFNFNWFNLELIFVNTIFKPQIWTLAAVLASLVCTIKFRYGVAVLICALLISINLDKKTPNLLPFSVELANTKIPQSIKWERSYKDELISENLKIIDSAIDKNASLVILPESAFALFLDHQKELLEYLKEKSKRISIVTGSLGYENNTSYNSTYLFLNGDVKRLDKVILVPFGEEIPLPKFATNFINKIFFNGNQDFGAAKEVSDYEIDGVKIRNAICYEATRDEIYVNNPKFVIAITNNGWFVPSTEPTLQEILLKYYAYKYNTTIYHSVNGSPSKIITP</sequence>
<keyword evidence="3" id="KW-1003">Cell membrane</keyword>
<feature type="transmembrane region" description="Helical" evidence="10">
    <location>
        <begin position="21"/>
        <end position="42"/>
    </location>
</feature>
<feature type="transmembrane region" description="Helical" evidence="10">
    <location>
        <begin position="126"/>
        <end position="142"/>
    </location>
</feature>
<organism evidence="12 13">
    <name type="scientific">Campylobacter hyointestinalis subsp. hyointestinalis</name>
    <dbReference type="NCBI Taxonomy" id="91352"/>
    <lineage>
        <taxon>Bacteria</taxon>
        <taxon>Pseudomonadati</taxon>
        <taxon>Campylobacterota</taxon>
        <taxon>Epsilonproteobacteria</taxon>
        <taxon>Campylobacterales</taxon>
        <taxon>Campylobacteraceae</taxon>
        <taxon>Campylobacter</taxon>
    </lineage>
</organism>
<dbReference type="InterPro" id="IPR059109">
    <property type="entry name" value="Lnt_membrane_dom"/>
</dbReference>
<dbReference type="InterPro" id="IPR036526">
    <property type="entry name" value="C-N_Hydrolase_sf"/>
</dbReference>
<dbReference type="AlphaFoldDB" id="A0A0S4RLI8"/>
<accession>A0A0S4RLI8</accession>
<protein>
    <submittedName>
        <fullName evidence="12">Apolipoprotein N-acyltransferase</fullName>
        <ecNumber evidence="12">2.3.1.-</ecNumber>
    </submittedName>
</protein>
<dbReference type="PROSITE" id="PS50263">
    <property type="entry name" value="CN_HYDROLASE"/>
    <property type="match status" value="1"/>
</dbReference>
<feature type="transmembrane region" description="Helical" evidence="10">
    <location>
        <begin position="48"/>
        <end position="66"/>
    </location>
</feature>
<evidence type="ECO:0000313" key="13">
    <source>
        <dbReference type="Proteomes" id="UP000052237"/>
    </source>
</evidence>
<evidence type="ECO:0000256" key="1">
    <source>
        <dbReference type="ARBA" id="ARBA00004651"/>
    </source>
</evidence>
<evidence type="ECO:0000256" key="2">
    <source>
        <dbReference type="ARBA" id="ARBA00010065"/>
    </source>
</evidence>
<keyword evidence="8 10" id="KW-0472">Membrane</keyword>
<dbReference type="RefSeq" id="WP_059431728.1">
    <property type="nucleotide sequence ID" value="NZ_FAVB01000004.1"/>
</dbReference>
<reference evidence="12 13" key="1">
    <citation type="submission" date="2015-11" db="EMBL/GenBank/DDBJ databases">
        <authorList>
            <consortium name="Pathogen Informatics"/>
        </authorList>
    </citation>
    <scope>NUCLEOTIDE SEQUENCE [LARGE SCALE GENOMIC DNA]</scope>
    <source>
        <strain evidence="12 13">006A-0059</strain>
    </source>
</reference>
<dbReference type="PANTHER" id="PTHR38686">
    <property type="entry name" value="APOLIPOPROTEIN N-ACYLTRANSFERASE"/>
    <property type="match status" value="1"/>
</dbReference>
<dbReference type="Gene3D" id="3.60.110.10">
    <property type="entry name" value="Carbon-nitrogen hydrolase"/>
    <property type="match status" value="1"/>
</dbReference>
<name>A0A0S4RLI8_CAMHY</name>
<evidence type="ECO:0000256" key="3">
    <source>
        <dbReference type="ARBA" id="ARBA00022475"/>
    </source>
</evidence>
<feature type="transmembrane region" description="Helical" evidence="10">
    <location>
        <begin position="97"/>
        <end position="119"/>
    </location>
</feature>
<comment type="caution">
    <text evidence="12">The sequence shown here is derived from an EMBL/GenBank/DDBJ whole genome shotgun (WGS) entry which is preliminary data.</text>
</comment>
<evidence type="ECO:0000256" key="9">
    <source>
        <dbReference type="ARBA" id="ARBA00023315"/>
    </source>
</evidence>
<keyword evidence="6 10" id="KW-0812">Transmembrane</keyword>
<dbReference type="EMBL" id="FAVB01000004">
    <property type="protein sequence ID" value="CUU87178.1"/>
    <property type="molecule type" value="Genomic_DNA"/>
</dbReference>
<dbReference type="GO" id="GO:0016410">
    <property type="term" value="F:N-acyltransferase activity"/>
    <property type="evidence" value="ECO:0007669"/>
    <property type="project" value="InterPro"/>
</dbReference>
<comment type="similarity">
    <text evidence="2">Belongs to the CN hydrolase family. Apolipoprotein N-acyltransferase subfamily.</text>
</comment>
<evidence type="ECO:0000256" key="4">
    <source>
        <dbReference type="ARBA" id="ARBA00022519"/>
    </source>
</evidence>
<feature type="domain" description="CN hydrolase" evidence="11">
    <location>
        <begin position="210"/>
        <end position="421"/>
    </location>
</feature>
<dbReference type="InterPro" id="IPR004563">
    <property type="entry name" value="Apolipo_AcylTrfase"/>
</dbReference>
<dbReference type="Pfam" id="PF00795">
    <property type="entry name" value="CN_hydrolase"/>
    <property type="match status" value="1"/>
</dbReference>
<evidence type="ECO:0000256" key="5">
    <source>
        <dbReference type="ARBA" id="ARBA00022679"/>
    </source>
</evidence>
<evidence type="ECO:0000256" key="8">
    <source>
        <dbReference type="ARBA" id="ARBA00023136"/>
    </source>
</evidence>
<dbReference type="Proteomes" id="UP000052237">
    <property type="component" value="Unassembled WGS sequence"/>
</dbReference>
<proteinExistence type="inferred from homology"/>
<dbReference type="Pfam" id="PF26365">
    <property type="entry name" value="ApoNAT_membrane"/>
    <property type="match status" value="1"/>
</dbReference>
<dbReference type="GO" id="GO:0042158">
    <property type="term" value="P:lipoprotein biosynthetic process"/>
    <property type="evidence" value="ECO:0007669"/>
    <property type="project" value="InterPro"/>
</dbReference>
<keyword evidence="5 12" id="KW-0808">Transferase</keyword>
<keyword evidence="9 12" id="KW-0012">Acyltransferase</keyword>
<dbReference type="InterPro" id="IPR059110">
    <property type="entry name" value="Lnt_campylobact"/>
</dbReference>
<evidence type="ECO:0000256" key="7">
    <source>
        <dbReference type="ARBA" id="ARBA00022989"/>
    </source>
</evidence>
<gene>
    <name evidence="12" type="primary">lnt</name>
    <name evidence="12" type="ORF">ERS686654_01752</name>
</gene>